<keyword evidence="1" id="KW-0805">Transcription regulation</keyword>
<keyword evidence="3" id="KW-0804">Transcription</keyword>
<dbReference type="PANTHER" id="PTHR30055:SF238">
    <property type="entry name" value="MYCOFACTOCIN BIOSYNTHESIS TRANSCRIPTIONAL REGULATOR MFTR-RELATED"/>
    <property type="match status" value="1"/>
</dbReference>
<sequence>MPLAGVLGGLRYRCRVHPSPARTALRETPSLRERKKARTRESLIDGTLTSFAAKGFDAVTLDEICSAADVSKRTFFRTFACKEDVATAPVHDMWRSFVTELAT</sequence>
<dbReference type="InterPro" id="IPR050109">
    <property type="entry name" value="HTH-type_TetR-like_transc_reg"/>
</dbReference>
<organism evidence="6 7">
    <name type="scientific">Rhodococcus wratislaviensis NBRC 100605</name>
    <dbReference type="NCBI Taxonomy" id="1219028"/>
    <lineage>
        <taxon>Bacteria</taxon>
        <taxon>Bacillati</taxon>
        <taxon>Actinomycetota</taxon>
        <taxon>Actinomycetes</taxon>
        <taxon>Mycobacteriales</taxon>
        <taxon>Nocardiaceae</taxon>
        <taxon>Rhodococcus</taxon>
    </lineage>
</organism>
<evidence type="ECO:0000313" key="6">
    <source>
        <dbReference type="EMBL" id="GAF47506.1"/>
    </source>
</evidence>
<evidence type="ECO:0000256" key="3">
    <source>
        <dbReference type="ARBA" id="ARBA00023163"/>
    </source>
</evidence>
<accession>X0Q9D0</accession>
<keyword evidence="7" id="KW-1185">Reference proteome</keyword>
<gene>
    <name evidence="6" type="ORF">RW1_041_00520</name>
</gene>
<dbReference type="InterPro" id="IPR009057">
    <property type="entry name" value="Homeodomain-like_sf"/>
</dbReference>
<feature type="DNA-binding region" description="H-T-H motif" evidence="4">
    <location>
        <begin position="60"/>
        <end position="79"/>
    </location>
</feature>
<dbReference type="Gene3D" id="1.10.357.10">
    <property type="entry name" value="Tetracycline Repressor, domain 2"/>
    <property type="match status" value="1"/>
</dbReference>
<evidence type="ECO:0000256" key="1">
    <source>
        <dbReference type="ARBA" id="ARBA00023015"/>
    </source>
</evidence>
<dbReference type="GO" id="GO:0000976">
    <property type="term" value="F:transcription cis-regulatory region binding"/>
    <property type="evidence" value="ECO:0007669"/>
    <property type="project" value="TreeGrafter"/>
</dbReference>
<reference evidence="6 7" key="1">
    <citation type="submission" date="2014-02" db="EMBL/GenBank/DDBJ databases">
        <title>Whole genome shotgun sequence of Rhodococcus wratislaviensis NBRC 100605.</title>
        <authorList>
            <person name="Hosoyama A."/>
            <person name="Tsuchikane K."/>
            <person name="Yoshida I."/>
            <person name="Ohji S."/>
            <person name="Ichikawa N."/>
            <person name="Yamazoe A."/>
            <person name="Fujita N."/>
        </authorList>
    </citation>
    <scope>NUCLEOTIDE SEQUENCE [LARGE SCALE GENOMIC DNA]</scope>
    <source>
        <strain evidence="6 7">NBRC 100605</strain>
    </source>
</reference>
<dbReference type="PANTHER" id="PTHR30055">
    <property type="entry name" value="HTH-TYPE TRANSCRIPTIONAL REGULATOR RUTR"/>
    <property type="match status" value="1"/>
</dbReference>
<keyword evidence="2 4" id="KW-0238">DNA-binding</keyword>
<protein>
    <recommendedName>
        <fullName evidence="5">HTH tetR-type domain-containing protein</fullName>
    </recommendedName>
</protein>
<evidence type="ECO:0000256" key="2">
    <source>
        <dbReference type="ARBA" id="ARBA00023125"/>
    </source>
</evidence>
<dbReference type="InterPro" id="IPR001647">
    <property type="entry name" value="HTH_TetR"/>
</dbReference>
<dbReference type="Pfam" id="PF00440">
    <property type="entry name" value="TetR_N"/>
    <property type="match status" value="1"/>
</dbReference>
<evidence type="ECO:0000313" key="7">
    <source>
        <dbReference type="Proteomes" id="UP000019491"/>
    </source>
</evidence>
<dbReference type="PROSITE" id="PS50977">
    <property type="entry name" value="HTH_TETR_2"/>
    <property type="match status" value="1"/>
</dbReference>
<dbReference type="RefSeq" id="WP_081792510.1">
    <property type="nucleotide sequence ID" value="NZ_BAWF01000041.1"/>
</dbReference>
<dbReference type="Proteomes" id="UP000019491">
    <property type="component" value="Unassembled WGS sequence"/>
</dbReference>
<dbReference type="EMBL" id="BAWF01000041">
    <property type="protein sequence ID" value="GAF47506.1"/>
    <property type="molecule type" value="Genomic_DNA"/>
</dbReference>
<evidence type="ECO:0000256" key="4">
    <source>
        <dbReference type="PROSITE-ProRule" id="PRU00335"/>
    </source>
</evidence>
<feature type="domain" description="HTH tetR-type" evidence="5">
    <location>
        <begin position="37"/>
        <end position="97"/>
    </location>
</feature>
<dbReference type="GO" id="GO:0003700">
    <property type="term" value="F:DNA-binding transcription factor activity"/>
    <property type="evidence" value="ECO:0007669"/>
    <property type="project" value="TreeGrafter"/>
</dbReference>
<dbReference type="SUPFAM" id="SSF46689">
    <property type="entry name" value="Homeodomain-like"/>
    <property type="match status" value="1"/>
</dbReference>
<comment type="caution">
    <text evidence="6">The sequence shown here is derived from an EMBL/GenBank/DDBJ whole genome shotgun (WGS) entry which is preliminary data.</text>
</comment>
<proteinExistence type="predicted"/>
<evidence type="ECO:0000259" key="5">
    <source>
        <dbReference type="PROSITE" id="PS50977"/>
    </source>
</evidence>
<dbReference type="OrthoDB" id="3787664at2"/>
<name>X0Q9D0_RHOWR</name>
<dbReference type="AlphaFoldDB" id="X0Q9D0"/>